<reference evidence="2 3" key="1">
    <citation type="journal article" date="2014" name="Genome Biol.">
        <title>Transcriptome and methylome profiling reveals relics of genome dominance in the mesopolyploid Brassica oleracea.</title>
        <authorList>
            <person name="Parkin I.A."/>
            <person name="Koh C."/>
            <person name="Tang H."/>
            <person name="Robinson S.J."/>
            <person name="Kagale S."/>
            <person name="Clarke W.E."/>
            <person name="Town C.D."/>
            <person name="Nixon J."/>
            <person name="Krishnakumar V."/>
            <person name="Bidwell S.L."/>
            <person name="Denoeud F."/>
            <person name="Belcram H."/>
            <person name="Links M.G."/>
            <person name="Just J."/>
            <person name="Clarke C."/>
            <person name="Bender T."/>
            <person name="Huebert T."/>
            <person name="Mason A.S."/>
            <person name="Pires J.C."/>
            <person name="Barker G."/>
            <person name="Moore J."/>
            <person name="Walley P.G."/>
            <person name="Manoli S."/>
            <person name="Batley J."/>
            <person name="Edwards D."/>
            <person name="Nelson M.N."/>
            <person name="Wang X."/>
            <person name="Paterson A.H."/>
            <person name="King G."/>
            <person name="Bancroft I."/>
            <person name="Chalhoub B."/>
            <person name="Sharpe A.G."/>
        </authorList>
    </citation>
    <scope>NUCLEOTIDE SEQUENCE</scope>
    <source>
        <strain evidence="2 3">cv. TO1000</strain>
    </source>
</reference>
<feature type="compositionally biased region" description="Basic and acidic residues" evidence="1">
    <location>
        <begin position="25"/>
        <end position="58"/>
    </location>
</feature>
<dbReference type="AlphaFoldDB" id="A0A0D3E214"/>
<dbReference type="SUPFAM" id="SSF81383">
    <property type="entry name" value="F-box domain"/>
    <property type="match status" value="1"/>
</dbReference>
<dbReference type="HOGENOM" id="CLU_1717923_0_0_1"/>
<evidence type="ECO:0000313" key="2">
    <source>
        <dbReference type="EnsemblPlants" id="Bo9g017650.1"/>
    </source>
</evidence>
<sequence>MEHSAAPSNQDESLPASEEPSEEAPLGHEHEEPMVQRIKELMEHRKEATERLSEKTESRGQSPDLKNRELKKNWELKKTGLNDYHAHRTSLCNGSKVRKRMKKTRSSRGCKEHVDRISALSDDLLVKIPTCLPTRVAASTTVLSKRWECLWM</sequence>
<evidence type="ECO:0000313" key="3">
    <source>
        <dbReference type="Proteomes" id="UP000032141"/>
    </source>
</evidence>
<feature type="region of interest" description="Disordered" evidence="1">
    <location>
        <begin position="1"/>
        <end position="71"/>
    </location>
</feature>
<evidence type="ECO:0000256" key="1">
    <source>
        <dbReference type="SAM" id="MobiDB-lite"/>
    </source>
</evidence>
<protein>
    <submittedName>
        <fullName evidence="2">Uncharacterized protein</fullName>
    </submittedName>
</protein>
<dbReference type="EnsemblPlants" id="Bo9g017650.1">
    <property type="protein sequence ID" value="Bo9g017650.1"/>
    <property type="gene ID" value="Bo9g017650"/>
</dbReference>
<organism evidence="2 3">
    <name type="scientific">Brassica oleracea var. oleracea</name>
    <dbReference type="NCBI Taxonomy" id="109376"/>
    <lineage>
        <taxon>Eukaryota</taxon>
        <taxon>Viridiplantae</taxon>
        <taxon>Streptophyta</taxon>
        <taxon>Embryophyta</taxon>
        <taxon>Tracheophyta</taxon>
        <taxon>Spermatophyta</taxon>
        <taxon>Magnoliopsida</taxon>
        <taxon>eudicotyledons</taxon>
        <taxon>Gunneridae</taxon>
        <taxon>Pentapetalae</taxon>
        <taxon>rosids</taxon>
        <taxon>malvids</taxon>
        <taxon>Brassicales</taxon>
        <taxon>Brassicaceae</taxon>
        <taxon>Brassiceae</taxon>
        <taxon>Brassica</taxon>
    </lineage>
</organism>
<keyword evidence="3" id="KW-1185">Reference proteome</keyword>
<dbReference type="InterPro" id="IPR036047">
    <property type="entry name" value="F-box-like_dom_sf"/>
</dbReference>
<proteinExistence type="predicted"/>
<dbReference type="Gramene" id="Bo9g017650.1">
    <property type="protein sequence ID" value="Bo9g017650.1"/>
    <property type="gene ID" value="Bo9g017650"/>
</dbReference>
<accession>A0A0D3E214</accession>
<feature type="compositionally biased region" description="Polar residues" evidence="1">
    <location>
        <begin position="1"/>
        <end position="11"/>
    </location>
</feature>
<reference evidence="2" key="2">
    <citation type="submission" date="2015-03" db="UniProtKB">
        <authorList>
            <consortium name="EnsemblPlants"/>
        </authorList>
    </citation>
    <scope>IDENTIFICATION</scope>
</reference>
<dbReference type="Proteomes" id="UP000032141">
    <property type="component" value="Chromosome C9"/>
</dbReference>
<name>A0A0D3E214_BRAOL</name>